<evidence type="ECO:0000313" key="2">
    <source>
        <dbReference type="Proteomes" id="UP000184497"/>
    </source>
</evidence>
<reference evidence="2" key="1">
    <citation type="submission" date="2016-11" db="EMBL/GenBank/DDBJ databases">
        <authorList>
            <person name="Varghese N."/>
            <person name="Submissions S."/>
        </authorList>
    </citation>
    <scope>NUCLEOTIDE SEQUENCE [LARGE SCALE GENOMIC DNA]</scope>
    <source>
        <strain evidence="2">CGMCC 1.10835</strain>
    </source>
</reference>
<proteinExistence type="predicted"/>
<protein>
    <submittedName>
        <fullName evidence="1">Uncharacterized conserved protein YccT, UPF0319 family</fullName>
    </submittedName>
</protein>
<dbReference type="InterPro" id="IPR018635">
    <property type="entry name" value="UPF0319"/>
</dbReference>
<dbReference type="EMBL" id="FRAQ01000005">
    <property type="protein sequence ID" value="SHK85592.1"/>
    <property type="molecule type" value="Genomic_DNA"/>
</dbReference>
<organism evidence="1 2">
    <name type="scientific">Marinobacter antarcticus</name>
    <dbReference type="NCBI Taxonomy" id="564117"/>
    <lineage>
        <taxon>Bacteria</taxon>
        <taxon>Pseudomonadati</taxon>
        <taxon>Pseudomonadota</taxon>
        <taxon>Gammaproteobacteria</taxon>
        <taxon>Pseudomonadales</taxon>
        <taxon>Marinobacteraceae</taxon>
        <taxon>Marinobacter</taxon>
    </lineage>
</organism>
<accession>A0A1M6VVM2</accession>
<name>A0A1M6VVM2_9GAMM</name>
<dbReference type="OrthoDB" id="6363842at2"/>
<gene>
    <name evidence="1" type="ORF">SAMN05216369_3367</name>
</gene>
<dbReference type="AlphaFoldDB" id="A0A1M6VVM2"/>
<keyword evidence="2" id="KW-1185">Reference proteome</keyword>
<sequence length="234" mass="25593">MSISHVLRVSRFKLSHSSRWLQMGRALLPAVLLSVLVGCSSAVTKLETWEGNPATAVNASTLKAPGAIHVSRVNGRAMSNYLMDDLALDYALLPGENEVVFTYKTIWAKAGVVKNGESKVHVIESEPQVVRFEASPNETYRFEFDKPESRRQAEQVIPEFSAAIVGADGKVLAQSSKWSPADSTLAARTPVLGDQAANDEAWSNDGISSLSRLKAVWATATDEEKKAFLRWAFE</sequence>
<evidence type="ECO:0000313" key="1">
    <source>
        <dbReference type="EMBL" id="SHK85592.1"/>
    </source>
</evidence>
<dbReference type="Pfam" id="PF09829">
    <property type="entry name" value="DUF2057"/>
    <property type="match status" value="1"/>
</dbReference>
<dbReference type="Proteomes" id="UP000184497">
    <property type="component" value="Unassembled WGS sequence"/>
</dbReference>